<dbReference type="SUPFAM" id="SSF69572">
    <property type="entry name" value="Activating enzymes of the ubiquitin-like proteins"/>
    <property type="match status" value="1"/>
</dbReference>
<dbReference type="InterPro" id="IPR035985">
    <property type="entry name" value="Ubiquitin-activating_enz"/>
</dbReference>
<evidence type="ECO:0000256" key="1">
    <source>
        <dbReference type="SAM" id="Phobius"/>
    </source>
</evidence>
<keyword evidence="1" id="KW-0812">Transmembrane</keyword>
<dbReference type="Gene3D" id="3.40.50.720">
    <property type="entry name" value="NAD(P)-binding Rossmann-like Domain"/>
    <property type="match status" value="1"/>
</dbReference>
<keyword evidence="1" id="KW-0472">Membrane</keyword>
<accession>A0A0A8ZJH4</accession>
<name>A0A0A8ZJH4_ARUDO</name>
<dbReference type="AlphaFoldDB" id="A0A0A8ZJH4"/>
<dbReference type="GO" id="GO:0008641">
    <property type="term" value="F:ubiquitin-like modifier activating enzyme activity"/>
    <property type="evidence" value="ECO:0007669"/>
    <property type="project" value="InterPro"/>
</dbReference>
<keyword evidence="1" id="KW-1133">Transmembrane helix</keyword>
<organism evidence="2">
    <name type="scientific">Arundo donax</name>
    <name type="common">Giant reed</name>
    <name type="synonym">Donax arundinaceus</name>
    <dbReference type="NCBI Taxonomy" id="35708"/>
    <lineage>
        <taxon>Eukaryota</taxon>
        <taxon>Viridiplantae</taxon>
        <taxon>Streptophyta</taxon>
        <taxon>Embryophyta</taxon>
        <taxon>Tracheophyta</taxon>
        <taxon>Spermatophyta</taxon>
        <taxon>Magnoliopsida</taxon>
        <taxon>Liliopsida</taxon>
        <taxon>Poales</taxon>
        <taxon>Poaceae</taxon>
        <taxon>PACMAD clade</taxon>
        <taxon>Arundinoideae</taxon>
        <taxon>Arundineae</taxon>
        <taxon>Arundo</taxon>
    </lineage>
</organism>
<protein>
    <submittedName>
        <fullName evidence="2">Uncharacterized protein</fullName>
    </submittedName>
</protein>
<reference evidence="2" key="2">
    <citation type="journal article" date="2015" name="Data Brief">
        <title>Shoot transcriptome of the giant reed, Arundo donax.</title>
        <authorList>
            <person name="Barrero R.A."/>
            <person name="Guerrero F.D."/>
            <person name="Moolhuijzen P."/>
            <person name="Goolsby J.A."/>
            <person name="Tidwell J."/>
            <person name="Bellgard S.E."/>
            <person name="Bellgard M.I."/>
        </authorList>
    </citation>
    <scope>NUCLEOTIDE SEQUENCE</scope>
    <source>
        <tissue evidence="2">Shoot tissue taken approximately 20 cm above the soil surface</tissue>
    </source>
</reference>
<dbReference type="EMBL" id="GBRH01261000">
    <property type="protein sequence ID" value="JAD36895.1"/>
    <property type="molecule type" value="Transcribed_RNA"/>
</dbReference>
<reference evidence="2" key="1">
    <citation type="submission" date="2014-09" db="EMBL/GenBank/DDBJ databases">
        <authorList>
            <person name="Magalhaes I.L.F."/>
            <person name="Oliveira U."/>
            <person name="Santos F.R."/>
            <person name="Vidigal T.H.D.A."/>
            <person name="Brescovit A.D."/>
            <person name="Santos A.J."/>
        </authorList>
    </citation>
    <scope>NUCLEOTIDE SEQUENCE</scope>
    <source>
        <tissue evidence="2">Shoot tissue taken approximately 20 cm above the soil surface</tissue>
    </source>
</reference>
<evidence type="ECO:0000313" key="2">
    <source>
        <dbReference type="EMBL" id="JAD36895.1"/>
    </source>
</evidence>
<feature type="transmembrane region" description="Helical" evidence="1">
    <location>
        <begin position="12"/>
        <end position="33"/>
    </location>
</feature>
<sequence>MCSYRNCITVDVLLSIYPCICIFCVITASSCIYQEVIKSISCKGYPIKNFFYFDAADGKGVIEDIPTPSAI</sequence>
<proteinExistence type="predicted"/>
<dbReference type="PROSITE" id="PS51257">
    <property type="entry name" value="PROKAR_LIPOPROTEIN"/>
    <property type="match status" value="1"/>
</dbReference>